<accession>A0A8T0HH98</accession>
<gene>
    <name evidence="1" type="ORF">KC19_6G099800</name>
</gene>
<sequence length="117" mass="13497">MQTRPSLQCGFSIGFASAPAAIWRRFPETPVDHRFRLTTFIENDHHEGLYSIMFQRLESIACQLQDKGQCNHSNKHSPAVILHKRKTSHLPQHSPLICCKLDMQSKPFKPYEIGHPF</sequence>
<dbReference type="EMBL" id="CM026427">
    <property type="protein sequence ID" value="KAG0569569.1"/>
    <property type="molecule type" value="Genomic_DNA"/>
</dbReference>
<dbReference type="AlphaFoldDB" id="A0A8T0HH98"/>
<name>A0A8T0HH98_CERPU</name>
<reference evidence="1 2" key="1">
    <citation type="submission" date="2020-06" db="EMBL/GenBank/DDBJ databases">
        <title>WGS assembly of Ceratodon purpureus strain R40.</title>
        <authorList>
            <person name="Carey S.B."/>
            <person name="Jenkins J."/>
            <person name="Shu S."/>
            <person name="Lovell J.T."/>
            <person name="Sreedasyam A."/>
            <person name="Maumus F."/>
            <person name="Tiley G.P."/>
            <person name="Fernandez-Pozo N."/>
            <person name="Barry K."/>
            <person name="Chen C."/>
            <person name="Wang M."/>
            <person name="Lipzen A."/>
            <person name="Daum C."/>
            <person name="Saski C.A."/>
            <person name="Payton A.C."/>
            <person name="Mcbreen J.C."/>
            <person name="Conrad R.E."/>
            <person name="Kollar L.M."/>
            <person name="Olsson S."/>
            <person name="Huttunen S."/>
            <person name="Landis J.B."/>
            <person name="Wickett N.J."/>
            <person name="Johnson M.G."/>
            <person name="Rensing S.A."/>
            <person name="Grimwood J."/>
            <person name="Schmutz J."/>
            <person name="Mcdaniel S.F."/>
        </authorList>
    </citation>
    <scope>NUCLEOTIDE SEQUENCE [LARGE SCALE GENOMIC DNA]</scope>
    <source>
        <strain evidence="1 2">R40</strain>
    </source>
</reference>
<protein>
    <submittedName>
        <fullName evidence="1">Uncharacterized protein</fullName>
    </submittedName>
</protein>
<evidence type="ECO:0000313" key="2">
    <source>
        <dbReference type="Proteomes" id="UP000822688"/>
    </source>
</evidence>
<organism evidence="1 2">
    <name type="scientific">Ceratodon purpureus</name>
    <name type="common">Fire moss</name>
    <name type="synonym">Dicranum purpureum</name>
    <dbReference type="NCBI Taxonomy" id="3225"/>
    <lineage>
        <taxon>Eukaryota</taxon>
        <taxon>Viridiplantae</taxon>
        <taxon>Streptophyta</taxon>
        <taxon>Embryophyta</taxon>
        <taxon>Bryophyta</taxon>
        <taxon>Bryophytina</taxon>
        <taxon>Bryopsida</taxon>
        <taxon>Dicranidae</taxon>
        <taxon>Pseudoditrichales</taxon>
        <taxon>Ditrichaceae</taxon>
        <taxon>Ceratodon</taxon>
    </lineage>
</organism>
<evidence type="ECO:0000313" key="1">
    <source>
        <dbReference type="EMBL" id="KAG0569569.1"/>
    </source>
</evidence>
<comment type="caution">
    <text evidence="1">The sequence shown here is derived from an EMBL/GenBank/DDBJ whole genome shotgun (WGS) entry which is preliminary data.</text>
</comment>
<proteinExistence type="predicted"/>
<keyword evidence="2" id="KW-1185">Reference proteome</keyword>
<dbReference type="Proteomes" id="UP000822688">
    <property type="component" value="Chromosome 6"/>
</dbReference>